<reference evidence="2 3" key="1">
    <citation type="journal article" date="2024" name="Genome Biol. Evol.">
        <title>Chromosome-level genome assembly of the viviparous eelpout Zoarces viviparus.</title>
        <authorList>
            <person name="Fuhrmann N."/>
            <person name="Brasseur M.V."/>
            <person name="Bakowski C.E."/>
            <person name="Podsiadlowski L."/>
            <person name="Prost S."/>
            <person name="Krehenwinkel H."/>
            <person name="Mayer C."/>
        </authorList>
    </citation>
    <scope>NUCLEOTIDE SEQUENCE [LARGE SCALE GENOMIC DNA]</scope>
    <source>
        <strain evidence="2">NO-MEL_2022_Ind0_liver</strain>
    </source>
</reference>
<evidence type="ECO:0000256" key="1">
    <source>
        <dbReference type="SAM" id="MobiDB-lite"/>
    </source>
</evidence>
<evidence type="ECO:0000313" key="2">
    <source>
        <dbReference type="EMBL" id="KAK9538472.1"/>
    </source>
</evidence>
<feature type="compositionally biased region" description="Polar residues" evidence="1">
    <location>
        <begin position="90"/>
        <end position="111"/>
    </location>
</feature>
<evidence type="ECO:0000313" key="3">
    <source>
        <dbReference type="Proteomes" id="UP001488805"/>
    </source>
</evidence>
<dbReference type="AlphaFoldDB" id="A0AAW1FU51"/>
<name>A0AAW1FU51_ZOAVI</name>
<dbReference type="Proteomes" id="UP001488805">
    <property type="component" value="Unassembled WGS sequence"/>
</dbReference>
<accession>A0AAW1FU51</accession>
<organism evidence="2 3">
    <name type="scientific">Zoarces viviparus</name>
    <name type="common">Viviparous eelpout</name>
    <name type="synonym">Blennius viviparus</name>
    <dbReference type="NCBI Taxonomy" id="48416"/>
    <lineage>
        <taxon>Eukaryota</taxon>
        <taxon>Metazoa</taxon>
        <taxon>Chordata</taxon>
        <taxon>Craniata</taxon>
        <taxon>Vertebrata</taxon>
        <taxon>Euteleostomi</taxon>
        <taxon>Actinopterygii</taxon>
        <taxon>Neopterygii</taxon>
        <taxon>Teleostei</taxon>
        <taxon>Neoteleostei</taxon>
        <taxon>Acanthomorphata</taxon>
        <taxon>Eupercaria</taxon>
        <taxon>Perciformes</taxon>
        <taxon>Cottioidei</taxon>
        <taxon>Zoarcales</taxon>
        <taxon>Zoarcidae</taxon>
        <taxon>Zoarcinae</taxon>
        <taxon>Zoarces</taxon>
    </lineage>
</organism>
<keyword evidence="3" id="KW-1185">Reference proteome</keyword>
<sequence length="111" mass="12187">MHFGTNVEDACSLQLLRPNATKWNSLFLAVERLLSVMKDKGEGTIRVLCTDLKVPMFNPAELAFLTEYAAVMSPVNQHLASRGKCPHGVATSNNQPADRQTRATNSESSCH</sequence>
<dbReference type="EMBL" id="JBCEZU010000023">
    <property type="protein sequence ID" value="KAK9538472.1"/>
    <property type="molecule type" value="Genomic_DNA"/>
</dbReference>
<gene>
    <name evidence="2" type="ORF">VZT92_003640</name>
</gene>
<protein>
    <submittedName>
        <fullName evidence="2">Uncharacterized protein</fullName>
    </submittedName>
</protein>
<feature type="region of interest" description="Disordered" evidence="1">
    <location>
        <begin position="80"/>
        <end position="111"/>
    </location>
</feature>
<proteinExistence type="predicted"/>
<comment type="caution">
    <text evidence="2">The sequence shown here is derived from an EMBL/GenBank/DDBJ whole genome shotgun (WGS) entry which is preliminary data.</text>
</comment>